<reference evidence="10" key="1">
    <citation type="submission" date="2023-02" db="EMBL/GenBank/DDBJ databases">
        <title>Genome of toxic invasive species Heracleum sosnowskyi carries increased number of genes despite the absence of recent whole-genome duplications.</title>
        <authorList>
            <person name="Schelkunov M."/>
            <person name="Shtratnikova V."/>
            <person name="Makarenko M."/>
            <person name="Klepikova A."/>
            <person name="Omelchenko D."/>
            <person name="Novikova G."/>
            <person name="Obukhova E."/>
            <person name="Bogdanov V."/>
            <person name="Penin A."/>
            <person name="Logacheva M."/>
        </authorList>
    </citation>
    <scope>NUCLEOTIDE SEQUENCE</scope>
    <source>
        <strain evidence="10">Hsosn_3</strain>
        <tissue evidence="10">Leaf</tissue>
    </source>
</reference>
<feature type="domain" description="Pectinesterase catalytic" evidence="9">
    <location>
        <begin position="4"/>
        <end position="125"/>
    </location>
</feature>
<feature type="active site" evidence="7">
    <location>
        <position position="106"/>
    </location>
</feature>
<dbReference type="InterPro" id="IPR012334">
    <property type="entry name" value="Pectin_lyas_fold"/>
</dbReference>
<dbReference type="EC" id="3.1.1.11" evidence="2 8"/>
<dbReference type="Gene3D" id="2.160.20.10">
    <property type="entry name" value="Single-stranded right-handed beta-helix, Pectin lyase-like"/>
    <property type="match status" value="1"/>
</dbReference>
<dbReference type="PANTHER" id="PTHR31707">
    <property type="entry name" value="PECTINESTERASE"/>
    <property type="match status" value="1"/>
</dbReference>
<dbReference type="GO" id="GO:0030599">
    <property type="term" value="F:pectinesterase activity"/>
    <property type="evidence" value="ECO:0007669"/>
    <property type="project" value="UniProtKB-UniRule"/>
</dbReference>
<dbReference type="GO" id="GO:0045490">
    <property type="term" value="P:pectin catabolic process"/>
    <property type="evidence" value="ECO:0007669"/>
    <property type="project" value="UniProtKB-UniRule"/>
</dbReference>
<dbReference type="InterPro" id="IPR033131">
    <property type="entry name" value="Pectinesterase_Asp_AS"/>
</dbReference>
<dbReference type="InterPro" id="IPR011050">
    <property type="entry name" value="Pectin_lyase_fold/virulence"/>
</dbReference>
<keyword evidence="5" id="KW-0961">Cell wall biogenesis/degradation</keyword>
<keyword evidence="3 8" id="KW-0378">Hydrolase</keyword>
<evidence type="ECO:0000256" key="8">
    <source>
        <dbReference type="RuleBase" id="RU000589"/>
    </source>
</evidence>
<comment type="caution">
    <text evidence="10">The sequence shown here is derived from an EMBL/GenBank/DDBJ whole genome shotgun (WGS) entry which is preliminary data.</text>
</comment>
<dbReference type="SUPFAM" id="SSF51126">
    <property type="entry name" value="Pectin lyase-like"/>
    <property type="match status" value="1"/>
</dbReference>
<sequence>MFNKLSNIVLIGDGIDKTVIIGNRRLSNGYTLNDCAIFKVSGDGFKAIGITFENTAGVAANQSVAMASSADRSVFYNCAFKAYQDTLYAQSNRQFYKKCQIYGTLDFIFGNAGAVFQDCKIYVRK</sequence>
<reference evidence="10" key="2">
    <citation type="submission" date="2023-05" db="EMBL/GenBank/DDBJ databases">
        <authorList>
            <person name="Schelkunov M.I."/>
        </authorList>
    </citation>
    <scope>NUCLEOTIDE SEQUENCE</scope>
    <source>
        <strain evidence="10">Hsosn_3</strain>
        <tissue evidence="10">Leaf</tissue>
    </source>
</reference>
<dbReference type="GO" id="GO:0042545">
    <property type="term" value="P:cell wall modification"/>
    <property type="evidence" value="ECO:0007669"/>
    <property type="project" value="UniProtKB-UniRule"/>
</dbReference>
<evidence type="ECO:0000313" key="11">
    <source>
        <dbReference type="Proteomes" id="UP001237642"/>
    </source>
</evidence>
<gene>
    <name evidence="10" type="ORF">POM88_002039</name>
</gene>
<evidence type="ECO:0000256" key="5">
    <source>
        <dbReference type="ARBA" id="ARBA00023316"/>
    </source>
</evidence>
<evidence type="ECO:0000256" key="2">
    <source>
        <dbReference type="ARBA" id="ARBA00013229"/>
    </source>
</evidence>
<dbReference type="Proteomes" id="UP001237642">
    <property type="component" value="Unassembled WGS sequence"/>
</dbReference>
<comment type="pathway">
    <text evidence="1 8">Glycan metabolism; pectin degradation; 2-dehydro-3-deoxy-D-gluconate from pectin: step 1/5.</text>
</comment>
<accession>A0AAD8JFE6</accession>
<comment type="catalytic activity">
    <reaction evidence="6 8">
        <text>[(1-&gt;4)-alpha-D-galacturonosyl methyl ester](n) + n H2O = [(1-&gt;4)-alpha-D-galacturonosyl](n) + n methanol + n H(+)</text>
        <dbReference type="Rhea" id="RHEA:22380"/>
        <dbReference type="Rhea" id="RHEA-COMP:14570"/>
        <dbReference type="Rhea" id="RHEA-COMP:14573"/>
        <dbReference type="ChEBI" id="CHEBI:15377"/>
        <dbReference type="ChEBI" id="CHEBI:15378"/>
        <dbReference type="ChEBI" id="CHEBI:17790"/>
        <dbReference type="ChEBI" id="CHEBI:140522"/>
        <dbReference type="ChEBI" id="CHEBI:140523"/>
        <dbReference type="EC" id="3.1.1.11"/>
    </reaction>
</comment>
<evidence type="ECO:0000256" key="3">
    <source>
        <dbReference type="ARBA" id="ARBA00022801"/>
    </source>
</evidence>
<evidence type="ECO:0000256" key="6">
    <source>
        <dbReference type="ARBA" id="ARBA00047928"/>
    </source>
</evidence>
<keyword evidence="4 8" id="KW-0063">Aspartyl esterase</keyword>
<dbReference type="AlphaFoldDB" id="A0AAD8JFE6"/>
<dbReference type="Pfam" id="PF01095">
    <property type="entry name" value="Pectinesterase"/>
    <property type="match status" value="1"/>
</dbReference>
<proteinExistence type="predicted"/>
<evidence type="ECO:0000259" key="9">
    <source>
        <dbReference type="Pfam" id="PF01095"/>
    </source>
</evidence>
<protein>
    <recommendedName>
        <fullName evidence="2 8">Pectinesterase</fullName>
        <ecNumber evidence="2 8">3.1.1.11</ecNumber>
    </recommendedName>
</protein>
<organism evidence="10 11">
    <name type="scientific">Heracleum sosnowskyi</name>
    <dbReference type="NCBI Taxonomy" id="360622"/>
    <lineage>
        <taxon>Eukaryota</taxon>
        <taxon>Viridiplantae</taxon>
        <taxon>Streptophyta</taxon>
        <taxon>Embryophyta</taxon>
        <taxon>Tracheophyta</taxon>
        <taxon>Spermatophyta</taxon>
        <taxon>Magnoliopsida</taxon>
        <taxon>eudicotyledons</taxon>
        <taxon>Gunneridae</taxon>
        <taxon>Pentapetalae</taxon>
        <taxon>asterids</taxon>
        <taxon>campanulids</taxon>
        <taxon>Apiales</taxon>
        <taxon>Apiaceae</taxon>
        <taxon>Apioideae</taxon>
        <taxon>apioid superclade</taxon>
        <taxon>Tordylieae</taxon>
        <taxon>Tordyliinae</taxon>
        <taxon>Heracleum</taxon>
    </lineage>
</organism>
<keyword evidence="11" id="KW-1185">Reference proteome</keyword>
<evidence type="ECO:0000256" key="7">
    <source>
        <dbReference type="PROSITE-ProRule" id="PRU10040"/>
    </source>
</evidence>
<dbReference type="EMBL" id="JAUIZM010000001">
    <property type="protein sequence ID" value="KAK1402434.1"/>
    <property type="molecule type" value="Genomic_DNA"/>
</dbReference>
<evidence type="ECO:0000256" key="1">
    <source>
        <dbReference type="ARBA" id="ARBA00005184"/>
    </source>
</evidence>
<evidence type="ECO:0000313" key="10">
    <source>
        <dbReference type="EMBL" id="KAK1402434.1"/>
    </source>
</evidence>
<dbReference type="InterPro" id="IPR000070">
    <property type="entry name" value="Pectinesterase_cat"/>
</dbReference>
<dbReference type="PROSITE" id="PS00503">
    <property type="entry name" value="PECTINESTERASE_2"/>
    <property type="match status" value="1"/>
</dbReference>
<name>A0AAD8JFE6_9APIA</name>
<evidence type="ECO:0000256" key="4">
    <source>
        <dbReference type="ARBA" id="ARBA00023085"/>
    </source>
</evidence>